<evidence type="ECO:0000313" key="3">
    <source>
        <dbReference type="Proteomes" id="UP000679691"/>
    </source>
</evidence>
<accession>A0A8T4H7X7</accession>
<dbReference type="EMBL" id="JAGKSB010000005">
    <property type="protein sequence ID" value="MBP3943180.1"/>
    <property type="molecule type" value="Genomic_DNA"/>
</dbReference>
<dbReference type="InterPro" id="IPR018490">
    <property type="entry name" value="cNMP-bd_dom_sf"/>
</dbReference>
<comment type="caution">
    <text evidence="2">The sequence shown here is derived from an EMBL/GenBank/DDBJ whole genome shotgun (WGS) entry which is preliminary data.</text>
</comment>
<dbReference type="CDD" id="cd00038">
    <property type="entry name" value="CAP_ED"/>
    <property type="match status" value="1"/>
</dbReference>
<feature type="domain" description="Cyclic nucleotide-binding" evidence="1">
    <location>
        <begin position="9"/>
        <end position="111"/>
    </location>
</feature>
<dbReference type="AlphaFoldDB" id="A0A8T4H7X7"/>
<dbReference type="PROSITE" id="PS50042">
    <property type="entry name" value="CNMP_BINDING_3"/>
    <property type="match status" value="1"/>
</dbReference>
<keyword evidence="3" id="KW-1185">Reference proteome</keyword>
<dbReference type="Gene3D" id="2.60.120.10">
    <property type="entry name" value="Jelly Rolls"/>
    <property type="match status" value="1"/>
</dbReference>
<sequence length="187" mass="21470">MDLKAIILSIHPLQEDDYNQFAAIIQPRIVAKNTRLIEAGKVDHRFYFIQEGITRVYYETAERTINLVFPGPGETILSLNSYSLQSAGYEYIETLTECLLFEVDAIALKKLYQTNLDLANWGRKLAEIEFIKAEKRLMNHLFKSAQERYTELLLKYPALIQNIKLGHIASYLGVSQVTLSRIRAVKS</sequence>
<organism evidence="2 3">
    <name type="scientific">Rhinopithecimicrobium faecis</name>
    <dbReference type="NCBI Taxonomy" id="2820698"/>
    <lineage>
        <taxon>Bacteria</taxon>
        <taxon>Pseudomonadati</taxon>
        <taxon>Bacteroidota</taxon>
        <taxon>Sphingobacteriia</taxon>
        <taxon>Sphingobacteriales</taxon>
        <taxon>Sphingobacteriaceae</taxon>
        <taxon>Rhinopithecimicrobium</taxon>
    </lineage>
</organism>
<protein>
    <submittedName>
        <fullName evidence="2">Crp/Fnr family transcriptional regulator</fullName>
    </submittedName>
</protein>
<evidence type="ECO:0000259" key="1">
    <source>
        <dbReference type="PROSITE" id="PS50042"/>
    </source>
</evidence>
<proteinExistence type="predicted"/>
<name>A0A8T4H7X7_9SPHI</name>
<dbReference type="SUPFAM" id="SSF51206">
    <property type="entry name" value="cAMP-binding domain-like"/>
    <property type="match status" value="1"/>
</dbReference>
<dbReference type="Pfam" id="PF00027">
    <property type="entry name" value="cNMP_binding"/>
    <property type="match status" value="1"/>
</dbReference>
<evidence type="ECO:0000313" key="2">
    <source>
        <dbReference type="EMBL" id="MBP3943180.1"/>
    </source>
</evidence>
<gene>
    <name evidence="2" type="ORF">J5U18_06320</name>
</gene>
<dbReference type="InterPro" id="IPR014710">
    <property type="entry name" value="RmlC-like_jellyroll"/>
</dbReference>
<reference evidence="2" key="1">
    <citation type="submission" date="2021-03" db="EMBL/GenBank/DDBJ databases">
        <authorList>
            <person name="Lu T."/>
            <person name="Wang Q."/>
            <person name="Han X."/>
        </authorList>
    </citation>
    <scope>NUCLEOTIDE SEQUENCE</scope>
    <source>
        <strain evidence="2">WQ 2009</strain>
    </source>
</reference>
<dbReference type="InterPro" id="IPR000595">
    <property type="entry name" value="cNMP-bd_dom"/>
</dbReference>
<dbReference type="Proteomes" id="UP000679691">
    <property type="component" value="Unassembled WGS sequence"/>
</dbReference>
<dbReference type="RefSeq" id="WP_353546665.1">
    <property type="nucleotide sequence ID" value="NZ_JAGKSB010000005.1"/>
</dbReference>